<dbReference type="SUPFAM" id="SSF52402">
    <property type="entry name" value="Adenine nucleotide alpha hydrolases-like"/>
    <property type="match status" value="1"/>
</dbReference>
<proteinExistence type="predicted"/>
<evidence type="ECO:0000313" key="4">
    <source>
        <dbReference type="Proteomes" id="UP000031135"/>
    </source>
</evidence>
<evidence type="ECO:0000256" key="1">
    <source>
        <dbReference type="ARBA" id="ARBA00022679"/>
    </source>
</evidence>
<dbReference type="AlphaFoldDB" id="A0A0A8H8X1"/>
<dbReference type="InterPro" id="IPR011063">
    <property type="entry name" value="TilS/TtcA_N"/>
</dbReference>
<dbReference type="Proteomes" id="UP000031135">
    <property type="component" value="Chromosome"/>
</dbReference>
<dbReference type="OrthoDB" id="9801054at2"/>
<dbReference type="EMBL" id="CP007772">
    <property type="protein sequence ID" value="AJC90110.1"/>
    <property type="molecule type" value="Genomic_DNA"/>
</dbReference>
<dbReference type="HOGENOM" id="CLU_026481_5_1_7"/>
<dbReference type="PIRSF" id="PIRSF004976">
    <property type="entry name" value="ATPase_YdaO"/>
    <property type="match status" value="1"/>
</dbReference>
<dbReference type="Pfam" id="PF01171">
    <property type="entry name" value="ATP_bind_3"/>
    <property type="match status" value="1"/>
</dbReference>
<dbReference type="GO" id="GO:0016787">
    <property type="term" value="F:hydrolase activity"/>
    <property type="evidence" value="ECO:0007669"/>
    <property type="project" value="UniProtKB-KW"/>
</dbReference>
<dbReference type="KEGG" id="csm:CSUB8521_0213"/>
<dbReference type="InterPro" id="IPR014729">
    <property type="entry name" value="Rossmann-like_a/b/a_fold"/>
</dbReference>
<sequence length="253" mass="28918">MINLSKKLIREVAKANAKFSLIGDNDKVLLGLSGGKDSLALAHLLKRMQAHAPFKFELKAVTLSYGMGEDYTKLHNHCKEHGIDHEVIDSNIYEISGDTIRKNSSFCSYFSRMRRGALYTYALENGFNKLAIAHHLDDAVESFFMNFIYNGSLRSLAPKYKSKRGIEVIRPLIFVRERQLRENAINNELEVIGNEFCPGMRLSEKNVKFPHAREEAKQLLAKLEKENPKLFTSLKTAFENIHTNSFFMVKDND</sequence>
<keyword evidence="1" id="KW-0808">Transferase</keyword>
<dbReference type="PANTHER" id="PTHR43686:SF1">
    <property type="entry name" value="AMINOTRAN_5 DOMAIN-CONTAINING PROTEIN"/>
    <property type="match status" value="1"/>
</dbReference>
<evidence type="ECO:0000259" key="2">
    <source>
        <dbReference type="Pfam" id="PF01171"/>
    </source>
</evidence>
<accession>A0A0A8H8X1</accession>
<protein>
    <submittedName>
        <fullName evidence="3">Adenine nucleotide alpha hydrolase, possible tRNA 2-thiocytidine biosynthesis protein</fullName>
    </submittedName>
</protein>
<reference evidence="3 4" key="1">
    <citation type="journal article" date="2014" name="Genome Biol. Evol.">
        <title>Comparative Genomics of the Campylobacter lari Group.</title>
        <authorList>
            <person name="Miller W.G."/>
            <person name="Yee E."/>
            <person name="Chapman M.H."/>
            <person name="Smith T.P."/>
            <person name="Bono J.L."/>
            <person name="Huynh S."/>
            <person name="Parker C.T."/>
            <person name="Vandamme P."/>
            <person name="Luong K."/>
            <person name="Korlach J."/>
        </authorList>
    </citation>
    <scope>NUCLEOTIDE SEQUENCE [LARGE SCALE GENOMIC DNA]</scope>
    <source>
        <strain evidence="3 4">LMG 24374</strain>
    </source>
</reference>
<keyword evidence="3" id="KW-0378">Hydrolase</keyword>
<dbReference type="Gene3D" id="3.40.50.620">
    <property type="entry name" value="HUPs"/>
    <property type="match status" value="1"/>
</dbReference>
<dbReference type="PANTHER" id="PTHR43686">
    <property type="entry name" value="SULFURTRANSFERASE-RELATED"/>
    <property type="match status" value="1"/>
</dbReference>
<dbReference type="CDD" id="cd24138">
    <property type="entry name" value="TtcA-like"/>
    <property type="match status" value="1"/>
</dbReference>
<dbReference type="RefSeq" id="WP_039662601.1">
    <property type="nucleotide sequence ID" value="NZ_CP007772.1"/>
</dbReference>
<dbReference type="GO" id="GO:0008033">
    <property type="term" value="P:tRNA processing"/>
    <property type="evidence" value="ECO:0007669"/>
    <property type="project" value="InterPro"/>
</dbReference>
<feature type="domain" description="tRNA(Ile)-lysidine/2-thiocytidine synthase N-terminal" evidence="2">
    <location>
        <begin position="27"/>
        <end position="190"/>
    </location>
</feature>
<name>A0A0A8H8X1_9BACT</name>
<organism evidence="3 4">
    <name type="scientific">Campylobacter subantarcticus LMG 24374</name>
    <dbReference type="NCBI Taxonomy" id="1388751"/>
    <lineage>
        <taxon>Bacteria</taxon>
        <taxon>Pseudomonadati</taxon>
        <taxon>Campylobacterota</taxon>
        <taxon>Epsilonproteobacteria</taxon>
        <taxon>Campylobacterales</taxon>
        <taxon>Campylobacteraceae</taxon>
        <taxon>Campylobacter</taxon>
    </lineage>
</organism>
<evidence type="ECO:0000313" key="3">
    <source>
        <dbReference type="EMBL" id="AJC90110.1"/>
    </source>
</evidence>
<dbReference type="InterPro" id="IPR035107">
    <property type="entry name" value="tRNA_thiolation_TtcA_Ctu1"/>
</dbReference>
<dbReference type="GO" id="GO:0016740">
    <property type="term" value="F:transferase activity"/>
    <property type="evidence" value="ECO:0007669"/>
    <property type="project" value="UniProtKB-KW"/>
</dbReference>
<gene>
    <name evidence="3" type="ORF">CSUB8521_0213</name>
</gene>